<organism evidence="1">
    <name type="scientific">Brucella pituitosa</name>
    <dbReference type="NCBI Taxonomy" id="571256"/>
    <lineage>
        <taxon>Bacteria</taxon>
        <taxon>Pseudomonadati</taxon>
        <taxon>Pseudomonadota</taxon>
        <taxon>Alphaproteobacteria</taxon>
        <taxon>Hyphomicrobiales</taxon>
        <taxon>Brucellaceae</taxon>
        <taxon>Brucella/Ochrobactrum group</taxon>
        <taxon>Brucella</taxon>
    </lineage>
</organism>
<proteinExistence type="predicted"/>
<name>A0A643F1K5_9HYPH</name>
<accession>A0A643F1K5</accession>
<dbReference type="EMBL" id="VZPE01000003">
    <property type="protein sequence ID" value="KAB0571910.1"/>
    <property type="molecule type" value="Genomic_DNA"/>
</dbReference>
<dbReference type="AlphaFoldDB" id="A0A643F1K5"/>
<dbReference type="GO" id="GO:0019068">
    <property type="term" value="P:virion assembly"/>
    <property type="evidence" value="ECO:0007669"/>
    <property type="project" value="InterPro"/>
</dbReference>
<sequence>MALPFPKLFSRSNKGNPNHKRAVNAASVNWPDDPRVISGSADIRQAGQTVSQRVAGLYVNDPVVRSAVNLVVSQIVGSGVRLNTPDQIVGARFNATRIDPSALMSVTAMQRASIRSWVISGEILGLHRVIDGRYAFQLLDPEQLDRSKNEDLGASGSIVAGVERDGLGVIAGYWILPNSPGDPFARNTQSVRFDAPDVVHVFEHEFPGQVRGISALVATLPVLNNASIAIEARLKQLQVSAMLTAILTSPDGTDAFDGEPNPSLEPGAIIRARPGEQVEVVNGPQSPDFNAFIKVLYRQIAASVGVTYEDLIGDLEGVNYSSFRGGALTARRKAEATRKVTLIEGVLDPVFTRWQAIERLAGRIRADLDHGWIEPSWPEIDRLKEANADISLLNAGLKSRKEIIEARGREYETVQSEFEADKTVKIQGNQQ</sequence>
<evidence type="ECO:0000313" key="1">
    <source>
        <dbReference type="EMBL" id="KAB0571910.1"/>
    </source>
</evidence>
<protein>
    <submittedName>
        <fullName evidence="1">Phage portal protein</fullName>
    </submittedName>
</protein>
<dbReference type="GO" id="GO:0005198">
    <property type="term" value="F:structural molecule activity"/>
    <property type="evidence" value="ECO:0007669"/>
    <property type="project" value="InterPro"/>
</dbReference>
<comment type="caution">
    <text evidence="1">The sequence shown here is derived from an EMBL/GenBank/DDBJ whole genome shotgun (WGS) entry which is preliminary data.</text>
</comment>
<dbReference type="InterPro" id="IPR006429">
    <property type="entry name" value="Phage_lambda_portal"/>
</dbReference>
<gene>
    <name evidence="1" type="ORF">F7Q93_09785</name>
</gene>
<reference evidence="1" key="1">
    <citation type="submission" date="2019-09" db="EMBL/GenBank/DDBJ databases">
        <title>Draft genome sequences of 48 bacterial type strains from the CCUG.</title>
        <authorList>
            <person name="Tunovic T."/>
            <person name="Pineiro-Iglesias B."/>
            <person name="Unosson C."/>
            <person name="Inganas E."/>
            <person name="Ohlen M."/>
            <person name="Cardew S."/>
            <person name="Jensie-Markopoulos S."/>
            <person name="Salva-Serra F."/>
            <person name="Jaen-Luchoro D."/>
            <person name="Karlsson R."/>
            <person name="Svensson-Stadler L."/>
            <person name="Chun J."/>
            <person name="Moore E."/>
        </authorList>
    </citation>
    <scope>NUCLEOTIDE SEQUENCE</scope>
    <source>
        <strain evidence="1">CCUG 50899</strain>
    </source>
</reference>
<dbReference type="Pfam" id="PF05136">
    <property type="entry name" value="Phage_portal_2"/>
    <property type="match status" value="1"/>
</dbReference>
<dbReference type="RefSeq" id="WP_128093348.1">
    <property type="nucleotide sequence ID" value="NZ_JBHEEN010000002.1"/>
</dbReference>